<dbReference type="EMBL" id="UXAV01000044">
    <property type="protein sequence ID" value="VDC32535.1"/>
    <property type="molecule type" value="Genomic_DNA"/>
</dbReference>
<protein>
    <submittedName>
        <fullName evidence="1">Uncharacterized protein</fullName>
    </submittedName>
</protein>
<accession>A0A3P5XNT7</accession>
<name>A0A3P5XNT7_9BACL</name>
<dbReference type="Proteomes" id="UP000270468">
    <property type="component" value="Unassembled WGS sequence"/>
</dbReference>
<keyword evidence="2" id="KW-1185">Reference proteome</keyword>
<evidence type="ECO:0000313" key="2">
    <source>
        <dbReference type="Proteomes" id="UP000270468"/>
    </source>
</evidence>
<organism evidence="1 2">
    <name type="scientific">Filibacter tadaridae</name>
    <dbReference type="NCBI Taxonomy" id="2483811"/>
    <lineage>
        <taxon>Bacteria</taxon>
        <taxon>Bacillati</taxon>
        <taxon>Bacillota</taxon>
        <taxon>Bacilli</taxon>
        <taxon>Bacillales</taxon>
        <taxon>Caryophanaceae</taxon>
        <taxon>Filibacter</taxon>
    </lineage>
</organism>
<reference evidence="1 2" key="1">
    <citation type="submission" date="2018-11" db="EMBL/GenBank/DDBJ databases">
        <authorList>
            <person name="Criscuolo A."/>
        </authorList>
    </citation>
    <scope>NUCLEOTIDE SEQUENCE [LARGE SCALE GENOMIC DNA]</scope>
    <source>
        <strain evidence="1">ATB-66</strain>
    </source>
</reference>
<evidence type="ECO:0000313" key="1">
    <source>
        <dbReference type="EMBL" id="VDC32535.1"/>
    </source>
</evidence>
<dbReference type="AlphaFoldDB" id="A0A3P5XNT7"/>
<gene>
    <name evidence="1" type="ORF">FILTAD_02746</name>
</gene>
<sequence>MLHPFYLDSSLKYGSFIKAKNSNQIVFARILIEKEDEESG</sequence>
<proteinExistence type="predicted"/>